<keyword evidence="4" id="KW-1185">Reference proteome</keyword>
<name>A0AAV7BH60_ENGPU</name>
<protein>
    <submittedName>
        <fullName evidence="3">Uncharacterized protein</fullName>
    </submittedName>
</protein>
<sequence>MHTSFLLLFYSVAMLQAIFQMKQLDRIILSTLFLETIFLGAFHLTCIARDDNFHLETQFIFIVPLSFSIFVQVLKPLLCIIVTEDKLAENVIPAYSSGSSLSVVTNLKTLL</sequence>
<evidence type="ECO:0000313" key="4">
    <source>
        <dbReference type="Proteomes" id="UP000824782"/>
    </source>
</evidence>
<accession>A0AAV7BH60</accession>
<keyword evidence="1" id="KW-0812">Transmembrane</keyword>
<feature type="chain" id="PRO_5043395133" evidence="2">
    <location>
        <begin position="18"/>
        <end position="111"/>
    </location>
</feature>
<gene>
    <name evidence="3" type="ORF">GDO81_011838</name>
</gene>
<evidence type="ECO:0000256" key="2">
    <source>
        <dbReference type="SAM" id="SignalP"/>
    </source>
</evidence>
<evidence type="ECO:0000256" key="1">
    <source>
        <dbReference type="SAM" id="Phobius"/>
    </source>
</evidence>
<keyword evidence="1" id="KW-0472">Membrane</keyword>
<evidence type="ECO:0000313" key="3">
    <source>
        <dbReference type="EMBL" id="KAG8571945.1"/>
    </source>
</evidence>
<dbReference type="EMBL" id="WNYA01000005">
    <property type="protein sequence ID" value="KAG8571945.1"/>
    <property type="molecule type" value="Genomic_DNA"/>
</dbReference>
<proteinExistence type="predicted"/>
<feature type="transmembrane region" description="Helical" evidence="1">
    <location>
        <begin position="27"/>
        <end position="47"/>
    </location>
</feature>
<comment type="caution">
    <text evidence="3">The sequence shown here is derived from an EMBL/GenBank/DDBJ whole genome shotgun (WGS) entry which is preliminary data.</text>
</comment>
<reference evidence="3" key="1">
    <citation type="thesis" date="2020" institute="ProQuest LLC" country="789 East Eisenhower Parkway, Ann Arbor, MI, USA">
        <title>Comparative Genomics and Chromosome Evolution.</title>
        <authorList>
            <person name="Mudd A.B."/>
        </authorList>
    </citation>
    <scope>NUCLEOTIDE SEQUENCE</scope>
    <source>
        <strain evidence="3">237g6f4</strain>
        <tissue evidence="3">Blood</tissue>
    </source>
</reference>
<feature type="transmembrane region" description="Helical" evidence="1">
    <location>
        <begin position="59"/>
        <end position="83"/>
    </location>
</feature>
<feature type="signal peptide" evidence="2">
    <location>
        <begin position="1"/>
        <end position="17"/>
    </location>
</feature>
<keyword evidence="1" id="KW-1133">Transmembrane helix</keyword>
<dbReference type="AlphaFoldDB" id="A0AAV7BH60"/>
<dbReference type="Proteomes" id="UP000824782">
    <property type="component" value="Unassembled WGS sequence"/>
</dbReference>
<keyword evidence="2" id="KW-0732">Signal</keyword>
<organism evidence="3 4">
    <name type="scientific">Engystomops pustulosus</name>
    <name type="common">Tungara frog</name>
    <name type="synonym">Physalaemus pustulosus</name>
    <dbReference type="NCBI Taxonomy" id="76066"/>
    <lineage>
        <taxon>Eukaryota</taxon>
        <taxon>Metazoa</taxon>
        <taxon>Chordata</taxon>
        <taxon>Craniata</taxon>
        <taxon>Vertebrata</taxon>
        <taxon>Euteleostomi</taxon>
        <taxon>Amphibia</taxon>
        <taxon>Batrachia</taxon>
        <taxon>Anura</taxon>
        <taxon>Neobatrachia</taxon>
        <taxon>Hyloidea</taxon>
        <taxon>Leptodactylidae</taxon>
        <taxon>Leiuperinae</taxon>
        <taxon>Engystomops</taxon>
    </lineage>
</organism>